<sequence length="214" mass="22597">MKKLVMAVAVLACASAVVAQTVTSANIVGYTKVNAVGGELSLVALNFETGGTTLQDMIGTDVPALSFVYLWDKDTSAYTSASLNTRGSWTPNLTVDIGDAMWIQAAGAGTNELIFSGEVLTSNSVWALPAGIVATGYSFPVEKDFKTTQAATDLAALSFLYMWDEGTQSYAAWSKNTRGTWTGTGDPIMDPKEGFWIDNAGSAIVVDEPVPFTP</sequence>
<organism evidence="2 3">
    <name type="scientific">Pontiella desulfatans</name>
    <dbReference type="NCBI Taxonomy" id="2750659"/>
    <lineage>
        <taxon>Bacteria</taxon>
        <taxon>Pseudomonadati</taxon>
        <taxon>Kiritimatiellota</taxon>
        <taxon>Kiritimatiellia</taxon>
        <taxon>Kiritimatiellales</taxon>
        <taxon>Pontiellaceae</taxon>
        <taxon>Pontiella</taxon>
    </lineage>
</organism>
<dbReference type="EMBL" id="CAAHFG010000003">
    <property type="protein sequence ID" value="VGO16119.1"/>
    <property type="molecule type" value="Genomic_DNA"/>
</dbReference>
<name>A0A6C2U8B4_PONDE</name>
<evidence type="ECO:0000313" key="3">
    <source>
        <dbReference type="Proteomes" id="UP000366872"/>
    </source>
</evidence>
<gene>
    <name evidence="2" type="ORF">PDESU_04709</name>
</gene>
<feature type="chain" id="PRO_5025423557" evidence="1">
    <location>
        <begin position="20"/>
        <end position="214"/>
    </location>
</feature>
<keyword evidence="1" id="KW-0732">Signal</keyword>
<keyword evidence="3" id="KW-1185">Reference proteome</keyword>
<reference evidence="2 3" key="1">
    <citation type="submission" date="2019-04" db="EMBL/GenBank/DDBJ databases">
        <authorList>
            <person name="Van Vliet M D."/>
        </authorList>
    </citation>
    <scope>NUCLEOTIDE SEQUENCE [LARGE SCALE GENOMIC DNA]</scope>
    <source>
        <strain evidence="2 3">F1</strain>
    </source>
</reference>
<accession>A0A6C2U8B4</accession>
<dbReference type="RefSeq" id="WP_136081668.1">
    <property type="nucleotide sequence ID" value="NZ_CAAHFG010000003.1"/>
</dbReference>
<feature type="signal peptide" evidence="1">
    <location>
        <begin position="1"/>
        <end position="19"/>
    </location>
</feature>
<proteinExistence type="predicted"/>
<dbReference type="Proteomes" id="UP000366872">
    <property type="component" value="Unassembled WGS sequence"/>
</dbReference>
<dbReference type="AlphaFoldDB" id="A0A6C2U8B4"/>
<protein>
    <submittedName>
        <fullName evidence="2">Uncharacterized protein</fullName>
    </submittedName>
</protein>
<evidence type="ECO:0000256" key="1">
    <source>
        <dbReference type="SAM" id="SignalP"/>
    </source>
</evidence>
<evidence type="ECO:0000313" key="2">
    <source>
        <dbReference type="EMBL" id="VGO16119.1"/>
    </source>
</evidence>